<feature type="transmembrane region" description="Helical" evidence="1">
    <location>
        <begin position="14"/>
        <end position="33"/>
    </location>
</feature>
<gene>
    <name evidence="2" type="ORF">J41TS4_29120</name>
</gene>
<dbReference type="RefSeq" id="WP_301628057.1">
    <property type="nucleotide sequence ID" value="NZ_BORS01000009.1"/>
</dbReference>
<proteinExistence type="predicted"/>
<reference evidence="2" key="1">
    <citation type="submission" date="2021-03" db="EMBL/GenBank/DDBJ databases">
        <title>Antimicrobial resistance genes in bacteria isolated from Japanese honey, and their potential for conferring macrolide and lincosamide resistance in the American foulbrood pathogen Paenibacillus larvae.</title>
        <authorList>
            <person name="Okamoto M."/>
            <person name="Kumagai M."/>
            <person name="Kanamori H."/>
            <person name="Takamatsu D."/>
        </authorList>
    </citation>
    <scope>NUCLEOTIDE SEQUENCE</scope>
    <source>
        <strain evidence="2">J41TS4</strain>
    </source>
</reference>
<keyword evidence="1" id="KW-0472">Membrane</keyword>
<dbReference type="InterPro" id="IPR036259">
    <property type="entry name" value="MFS_trans_sf"/>
</dbReference>
<evidence type="ECO:0000313" key="2">
    <source>
        <dbReference type="EMBL" id="GIO43154.1"/>
    </source>
</evidence>
<keyword evidence="1" id="KW-1133">Transmembrane helix</keyword>
<keyword evidence="1" id="KW-0812">Transmembrane</keyword>
<keyword evidence="3" id="KW-1185">Reference proteome</keyword>
<feature type="transmembrane region" description="Helical" evidence="1">
    <location>
        <begin position="48"/>
        <end position="65"/>
    </location>
</feature>
<evidence type="ECO:0000313" key="3">
    <source>
        <dbReference type="Proteomes" id="UP000678895"/>
    </source>
</evidence>
<dbReference type="Proteomes" id="UP000678895">
    <property type="component" value="Unassembled WGS sequence"/>
</dbReference>
<feature type="transmembrane region" description="Helical" evidence="1">
    <location>
        <begin position="150"/>
        <end position="172"/>
    </location>
</feature>
<protein>
    <submittedName>
        <fullName evidence="2">Uncharacterized protein</fullName>
    </submittedName>
</protein>
<name>A0A919Y3M1_9BACL</name>
<organism evidence="2 3">
    <name type="scientific">Paenibacillus apis</name>
    <dbReference type="NCBI Taxonomy" id="1792174"/>
    <lineage>
        <taxon>Bacteria</taxon>
        <taxon>Bacillati</taxon>
        <taxon>Bacillota</taxon>
        <taxon>Bacilli</taxon>
        <taxon>Bacillales</taxon>
        <taxon>Paenibacillaceae</taxon>
        <taxon>Paenibacillus</taxon>
    </lineage>
</organism>
<feature type="transmembrane region" description="Helical" evidence="1">
    <location>
        <begin position="178"/>
        <end position="199"/>
    </location>
</feature>
<dbReference type="SUPFAM" id="SSF103473">
    <property type="entry name" value="MFS general substrate transporter"/>
    <property type="match status" value="1"/>
</dbReference>
<evidence type="ECO:0000256" key="1">
    <source>
        <dbReference type="SAM" id="Phobius"/>
    </source>
</evidence>
<dbReference type="AlphaFoldDB" id="A0A919Y3M1"/>
<comment type="caution">
    <text evidence="2">The sequence shown here is derived from an EMBL/GenBank/DDBJ whole genome shotgun (WGS) entry which is preliminary data.</text>
</comment>
<sequence>MKAHQDSMFNFQQLNYKMLIAASMLLFAVIVYIDRSSVNDNLVIVQSGYWTSFGLATIWGIINYISHIQYNVTSAIRHGDIEEYVDKMKLSIEEAQELKTYLADYASDLVIQHHLSEKDARSRAMNEFNIKEIHQLMKDKNLFTFMKHTYLLGYAAVFAALFLLLSVISSYVGWSTTMVSIISMLIIYTFGFIGMFILYKFLDAIFRKKLYGDEE</sequence>
<accession>A0A919Y3M1</accession>
<dbReference type="EMBL" id="BORS01000009">
    <property type="protein sequence ID" value="GIO43154.1"/>
    <property type="molecule type" value="Genomic_DNA"/>
</dbReference>